<dbReference type="GO" id="GO:0022857">
    <property type="term" value="F:transmembrane transporter activity"/>
    <property type="evidence" value="ECO:0007669"/>
    <property type="project" value="InterPro"/>
</dbReference>
<name>A0A246FE68_PSENT</name>
<sequence>MNNTKKTLLGLFLSAGLLGGTMASAQAAGWCESGKAVKFAGLNWESGMLLTDLMQIILKNGYGCETDSLPGNSITMEQALANNDIQIFSEEWIGRSDAWNKAAAANKVVGVGAPIVGATEGWYVPRFVIEGDKARNIEAKAPNLKAVTDLAQYAEVFRDPEEPGKGRFYNCPAGWTCELENSEMLKKYGLEDKYTNFRPGTGPALDAAVLSSYKRKEPILFYYWSPTPLMGQADLVKLEEPGVNKDVKIQVGLSKAFHDQAPELVAVLEKVNLPIDLLNQNLAKMAKEKLTSEQLAKAFLKEHPEVWTTWVSEDAAKKVQAAL</sequence>
<protein>
    <submittedName>
        <fullName evidence="3">Histidine ABC transporter substrate-binding protein</fullName>
    </submittedName>
</protein>
<organism evidence="3 4">
    <name type="scientific">Pseudomonas nitroreducens</name>
    <dbReference type="NCBI Taxonomy" id="46680"/>
    <lineage>
        <taxon>Bacteria</taxon>
        <taxon>Pseudomonadati</taxon>
        <taxon>Pseudomonadota</taxon>
        <taxon>Gammaproteobacteria</taxon>
        <taxon>Pseudomonadales</taxon>
        <taxon>Pseudomonadaceae</taxon>
        <taxon>Pseudomonas</taxon>
    </lineage>
</organism>
<dbReference type="Pfam" id="PF04069">
    <property type="entry name" value="OpuAC"/>
    <property type="match status" value="1"/>
</dbReference>
<evidence type="ECO:0000259" key="2">
    <source>
        <dbReference type="Pfam" id="PF04069"/>
    </source>
</evidence>
<feature type="chain" id="PRO_5012331640" evidence="1">
    <location>
        <begin position="28"/>
        <end position="323"/>
    </location>
</feature>
<dbReference type="InterPro" id="IPR007210">
    <property type="entry name" value="ABC_Gly_betaine_transp_sub-bd"/>
</dbReference>
<dbReference type="GO" id="GO:0043190">
    <property type="term" value="C:ATP-binding cassette (ABC) transporter complex"/>
    <property type="evidence" value="ECO:0007669"/>
    <property type="project" value="InterPro"/>
</dbReference>
<dbReference type="EMBL" id="NJBA01000001">
    <property type="protein sequence ID" value="OWP52602.1"/>
    <property type="molecule type" value="Genomic_DNA"/>
</dbReference>
<keyword evidence="1" id="KW-0732">Signal</keyword>
<dbReference type="STRING" id="46680.GCA_000807755_04652"/>
<dbReference type="Proteomes" id="UP000198145">
    <property type="component" value="Unassembled WGS sequence"/>
</dbReference>
<evidence type="ECO:0000256" key="1">
    <source>
        <dbReference type="SAM" id="SignalP"/>
    </source>
</evidence>
<feature type="signal peptide" evidence="1">
    <location>
        <begin position="1"/>
        <end position="27"/>
    </location>
</feature>
<dbReference type="Gene3D" id="3.40.190.10">
    <property type="entry name" value="Periplasmic binding protein-like II"/>
    <property type="match status" value="1"/>
</dbReference>
<accession>A0A246FE68</accession>
<dbReference type="eggNOG" id="COG2113">
    <property type="taxonomic scope" value="Bacteria"/>
</dbReference>
<evidence type="ECO:0000313" key="4">
    <source>
        <dbReference type="Proteomes" id="UP000198145"/>
    </source>
</evidence>
<dbReference type="Gene3D" id="3.40.190.100">
    <property type="entry name" value="Glycine betaine-binding periplasmic protein, domain 2"/>
    <property type="match status" value="1"/>
</dbReference>
<dbReference type="CDD" id="cd13641">
    <property type="entry name" value="PBP2_HisX_like"/>
    <property type="match status" value="1"/>
</dbReference>
<feature type="domain" description="ABC-type glycine betaine transport system substrate-binding" evidence="2">
    <location>
        <begin position="36"/>
        <end position="302"/>
    </location>
</feature>
<gene>
    <name evidence="3" type="ORF">CEG18_01825</name>
</gene>
<comment type="caution">
    <text evidence="3">The sequence shown here is derived from an EMBL/GenBank/DDBJ whole genome shotgun (WGS) entry which is preliminary data.</text>
</comment>
<dbReference type="AlphaFoldDB" id="A0A246FE68"/>
<evidence type="ECO:0000313" key="3">
    <source>
        <dbReference type="EMBL" id="OWP52602.1"/>
    </source>
</evidence>
<proteinExistence type="predicted"/>
<reference evidence="3 4" key="1">
    <citation type="submission" date="2017-06" db="EMBL/GenBank/DDBJ databases">
        <title>Draft genome of Pseudomonas nitroreducens DF05.</title>
        <authorList>
            <person name="Iyer R."/>
        </authorList>
    </citation>
    <scope>NUCLEOTIDE SEQUENCE [LARGE SCALE GENOMIC DNA]</scope>
    <source>
        <strain evidence="3 4">DF05</strain>
    </source>
</reference>
<dbReference type="SUPFAM" id="SSF53850">
    <property type="entry name" value="Periplasmic binding protein-like II"/>
    <property type="match status" value="1"/>
</dbReference>